<sequence length="349" mass="36914">MSRAVFLHAAGDARVAPFNLREGAPGETLLDVAAVGLCGSDLHYYKDGGIGSAVITEPFVPGHEFSGWLTEDLPELGLARGALVAVDPNQACGHCEHCEAGHPNLCPEVVFIGAPPHDGAMTERIWVPTSQIVAVPQEFTPTDAVMLEPLGVAIHAVDLAKPRLLERVALIGCGPIGLLILQVLKAVGAGEVLACDPQPHRRELALKLGASKAGASVEDIAAWTQGEGLPLVIEATNAPEGFRDAVRAARIGGRVVLVGIPDGDTYVLPASEARRRGLSIKFSRRMGHVYPRAIELVALGKVDVEAVVSHRFALEEGPDAFRRHAANEPGMVKSLIYPPQQSERRGQGG</sequence>
<dbReference type="Gene3D" id="3.90.180.10">
    <property type="entry name" value="Medium-chain alcohol dehydrogenases, catalytic domain"/>
    <property type="match status" value="1"/>
</dbReference>
<evidence type="ECO:0000256" key="3">
    <source>
        <dbReference type="ARBA" id="ARBA00022723"/>
    </source>
</evidence>
<evidence type="ECO:0000313" key="9">
    <source>
        <dbReference type="Proteomes" id="UP000255207"/>
    </source>
</evidence>
<dbReference type="SUPFAM" id="SSF51735">
    <property type="entry name" value="NAD(P)-binding Rossmann-fold domains"/>
    <property type="match status" value="1"/>
</dbReference>
<dbReference type="Gene3D" id="3.40.50.720">
    <property type="entry name" value="NAD(P)-binding Rossmann-like Domain"/>
    <property type="match status" value="1"/>
</dbReference>
<organism evidence="8 9">
    <name type="scientific">Bosea caraganae</name>
    <dbReference type="NCBI Taxonomy" id="2763117"/>
    <lineage>
        <taxon>Bacteria</taxon>
        <taxon>Pseudomonadati</taxon>
        <taxon>Pseudomonadota</taxon>
        <taxon>Alphaproteobacteria</taxon>
        <taxon>Hyphomicrobiales</taxon>
        <taxon>Boseaceae</taxon>
        <taxon>Bosea</taxon>
    </lineage>
</organism>
<keyword evidence="3" id="KW-0479">Metal-binding</keyword>
<evidence type="ECO:0000256" key="4">
    <source>
        <dbReference type="ARBA" id="ARBA00022833"/>
    </source>
</evidence>
<feature type="domain" description="Alcohol dehydrogenase-like N-terminal" evidence="7">
    <location>
        <begin position="25"/>
        <end position="136"/>
    </location>
</feature>
<reference evidence="9" key="1">
    <citation type="submission" date="2018-07" db="EMBL/GenBank/DDBJ databases">
        <authorList>
            <person name="Safronova V.I."/>
            <person name="Chirak E.R."/>
            <person name="Sazanova A.L."/>
        </authorList>
    </citation>
    <scope>NUCLEOTIDE SEQUENCE [LARGE SCALE GENOMIC DNA]</scope>
    <source>
        <strain evidence="9">RCAM04685</strain>
    </source>
</reference>
<keyword evidence="5" id="KW-0560">Oxidoreductase</keyword>
<evidence type="ECO:0000256" key="1">
    <source>
        <dbReference type="ARBA" id="ARBA00001947"/>
    </source>
</evidence>
<dbReference type="Proteomes" id="UP000255207">
    <property type="component" value="Unassembled WGS sequence"/>
</dbReference>
<name>A0A370L4R8_9HYPH</name>
<accession>A0A370L4R8</accession>
<dbReference type="RefSeq" id="WP_114830399.1">
    <property type="nucleotide sequence ID" value="NZ_QQTO01000035.1"/>
</dbReference>
<keyword evidence="4" id="KW-0862">Zinc</keyword>
<dbReference type="EMBL" id="QQTP01000008">
    <property type="protein sequence ID" value="RDJ23774.1"/>
    <property type="molecule type" value="Genomic_DNA"/>
</dbReference>
<keyword evidence="9" id="KW-1185">Reference proteome</keyword>
<dbReference type="InterPro" id="IPR013149">
    <property type="entry name" value="ADH-like_C"/>
</dbReference>
<proteinExistence type="inferred from homology"/>
<dbReference type="OrthoDB" id="9773078at2"/>
<comment type="similarity">
    <text evidence="2">Belongs to the zinc-containing alcohol dehydrogenase family.</text>
</comment>
<comment type="caution">
    <text evidence="8">The sequence shown here is derived from an EMBL/GenBank/DDBJ whole genome shotgun (WGS) entry which is preliminary data.</text>
</comment>
<evidence type="ECO:0000313" key="8">
    <source>
        <dbReference type="EMBL" id="RDJ23774.1"/>
    </source>
</evidence>
<gene>
    <name evidence="8" type="ORF">DWE98_16690</name>
</gene>
<dbReference type="InterPro" id="IPR013154">
    <property type="entry name" value="ADH-like_N"/>
</dbReference>
<feature type="domain" description="Alcohol dehydrogenase-like C-terminal" evidence="6">
    <location>
        <begin position="175"/>
        <end position="297"/>
    </location>
</feature>
<dbReference type="Pfam" id="PF00107">
    <property type="entry name" value="ADH_zinc_N"/>
    <property type="match status" value="1"/>
</dbReference>
<dbReference type="GO" id="GO:0046872">
    <property type="term" value="F:metal ion binding"/>
    <property type="evidence" value="ECO:0007669"/>
    <property type="project" value="UniProtKB-KW"/>
</dbReference>
<dbReference type="PANTHER" id="PTHR43161">
    <property type="entry name" value="SORBITOL DEHYDROGENASE"/>
    <property type="match status" value="1"/>
</dbReference>
<evidence type="ECO:0000259" key="6">
    <source>
        <dbReference type="Pfam" id="PF00107"/>
    </source>
</evidence>
<evidence type="ECO:0000256" key="2">
    <source>
        <dbReference type="ARBA" id="ARBA00008072"/>
    </source>
</evidence>
<dbReference type="InterPro" id="IPR011032">
    <property type="entry name" value="GroES-like_sf"/>
</dbReference>
<comment type="cofactor">
    <cofactor evidence="1">
        <name>Zn(2+)</name>
        <dbReference type="ChEBI" id="CHEBI:29105"/>
    </cofactor>
</comment>
<evidence type="ECO:0000259" key="7">
    <source>
        <dbReference type="Pfam" id="PF08240"/>
    </source>
</evidence>
<protein>
    <submittedName>
        <fullName evidence="8">Alcohol dehydrogenase</fullName>
    </submittedName>
</protein>
<evidence type="ECO:0000256" key="5">
    <source>
        <dbReference type="ARBA" id="ARBA00023002"/>
    </source>
</evidence>
<dbReference type="SUPFAM" id="SSF50129">
    <property type="entry name" value="GroES-like"/>
    <property type="match status" value="1"/>
</dbReference>
<dbReference type="GO" id="GO:0016491">
    <property type="term" value="F:oxidoreductase activity"/>
    <property type="evidence" value="ECO:0007669"/>
    <property type="project" value="UniProtKB-KW"/>
</dbReference>
<dbReference type="AlphaFoldDB" id="A0A370L4R8"/>
<dbReference type="InterPro" id="IPR036291">
    <property type="entry name" value="NAD(P)-bd_dom_sf"/>
</dbReference>
<dbReference type="Pfam" id="PF08240">
    <property type="entry name" value="ADH_N"/>
    <property type="match status" value="1"/>
</dbReference>